<keyword evidence="2" id="KW-1185">Reference proteome</keyword>
<reference evidence="1" key="1">
    <citation type="submission" date="2022-07" db="EMBL/GenBank/DDBJ databases">
        <title>The genome of Lyophyllum shimeji provides insight into the initial evolution of ectomycorrhizal fungal genome.</title>
        <authorList>
            <person name="Kobayashi Y."/>
            <person name="Shibata T."/>
            <person name="Hirakawa H."/>
            <person name="Shigenobu S."/>
            <person name="Nishiyama T."/>
            <person name="Yamada A."/>
            <person name="Hasebe M."/>
            <person name="Kawaguchi M."/>
        </authorList>
    </citation>
    <scope>NUCLEOTIDE SEQUENCE</scope>
    <source>
        <strain evidence="1">AT787</strain>
    </source>
</reference>
<proteinExistence type="predicted"/>
<dbReference type="AlphaFoldDB" id="A0A9P3PLS6"/>
<evidence type="ECO:0000313" key="1">
    <source>
        <dbReference type="EMBL" id="GLB38677.1"/>
    </source>
</evidence>
<dbReference type="Proteomes" id="UP001063166">
    <property type="component" value="Unassembled WGS sequence"/>
</dbReference>
<dbReference type="OrthoDB" id="3248728at2759"/>
<sequence length="308" mass="33905">MASTKRAKRKLSDLTYEETNDIVSLLKNLLGDLDEDDADGLSVIESVKNVIRKLEKTEHLPFSDVSVASLADAHINVLPMKWTPTGRDDARAYGEQTTPGTVTLEDTKKRLANILRFVSTENEAGRRLIITELLLHVAWNLDTEKSGVAIAPEFRVSNKVLESNTRSYGGTVDYLVAIAPPRVRDVVVESAQLAFLSKDINATVSCNIYEAKPGGTVLLTALPQAAIAVAIRAQELGHQTFRGCITTGHEWLFFIYNRHQNGHGGAVSRLPSLRLGDDLENLALILGLLREWIEHGHSGACGFCEYWS</sequence>
<accession>A0A9P3PLS6</accession>
<protein>
    <submittedName>
        <fullName evidence="1">Uncharacterized protein</fullName>
    </submittedName>
</protein>
<comment type="caution">
    <text evidence="1">The sequence shown here is derived from an EMBL/GenBank/DDBJ whole genome shotgun (WGS) entry which is preliminary data.</text>
</comment>
<gene>
    <name evidence="1" type="ORF">LshimejAT787_0505420</name>
</gene>
<name>A0A9P3PLS6_LYOSH</name>
<dbReference type="EMBL" id="BRPK01000005">
    <property type="protein sequence ID" value="GLB38677.1"/>
    <property type="molecule type" value="Genomic_DNA"/>
</dbReference>
<organism evidence="1 2">
    <name type="scientific">Lyophyllum shimeji</name>
    <name type="common">Hon-shimeji</name>
    <name type="synonym">Tricholoma shimeji</name>
    <dbReference type="NCBI Taxonomy" id="47721"/>
    <lineage>
        <taxon>Eukaryota</taxon>
        <taxon>Fungi</taxon>
        <taxon>Dikarya</taxon>
        <taxon>Basidiomycota</taxon>
        <taxon>Agaricomycotina</taxon>
        <taxon>Agaricomycetes</taxon>
        <taxon>Agaricomycetidae</taxon>
        <taxon>Agaricales</taxon>
        <taxon>Tricholomatineae</taxon>
        <taxon>Lyophyllaceae</taxon>
        <taxon>Lyophyllum</taxon>
    </lineage>
</organism>
<evidence type="ECO:0000313" key="2">
    <source>
        <dbReference type="Proteomes" id="UP001063166"/>
    </source>
</evidence>